<dbReference type="OrthoDB" id="9806164at2"/>
<evidence type="ECO:0000256" key="6">
    <source>
        <dbReference type="RuleBase" id="RU362030"/>
    </source>
</evidence>
<dbReference type="InterPro" id="IPR029063">
    <property type="entry name" value="SAM-dependent_MTases_sf"/>
</dbReference>
<dbReference type="AlphaFoldDB" id="A0A4R1HMZ4"/>
<evidence type="ECO:0000256" key="3">
    <source>
        <dbReference type="ARBA" id="ARBA00022603"/>
    </source>
</evidence>
<dbReference type="SUPFAM" id="SSF53335">
    <property type="entry name" value="S-adenosyl-L-methionine-dependent methyltransferases"/>
    <property type="match status" value="1"/>
</dbReference>
<dbReference type="Gene3D" id="3.40.50.150">
    <property type="entry name" value="Vaccinia Virus protein VP39"/>
    <property type="match status" value="1"/>
</dbReference>
<dbReference type="PANTHER" id="PTHR43619:SF2">
    <property type="entry name" value="S-ADENOSYL-L-METHIONINE-DEPENDENT METHYLTRANSFERASES SUPERFAMILY PROTEIN"/>
    <property type="match status" value="1"/>
</dbReference>
<evidence type="ECO:0000256" key="2">
    <source>
        <dbReference type="ARBA" id="ARBA00008138"/>
    </source>
</evidence>
<protein>
    <recommendedName>
        <fullName evidence="6">S-adenosyl-L-methionine-dependent methyltransferase</fullName>
        <ecNumber evidence="6">2.1.1.-</ecNumber>
    </recommendedName>
</protein>
<dbReference type="EMBL" id="SMFZ01000002">
    <property type="protein sequence ID" value="TCK22541.1"/>
    <property type="molecule type" value="Genomic_DNA"/>
</dbReference>
<dbReference type="InterPro" id="IPR007213">
    <property type="entry name" value="Ppm1/Ppm2/Tcmp"/>
</dbReference>
<accession>A0A4R1HMZ4</accession>
<evidence type="ECO:0000313" key="7">
    <source>
        <dbReference type="EMBL" id="TCK22541.1"/>
    </source>
</evidence>
<dbReference type="Pfam" id="PF04072">
    <property type="entry name" value="LCM"/>
    <property type="match status" value="1"/>
</dbReference>
<evidence type="ECO:0000256" key="5">
    <source>
        <dbReference type="ARBA" id="ARBA00022691"/>
    </source>
</evidence>
<comment type="caution">
    <text evidence="7">The sequence shown here is derived from an EMBL/GenBank/DDBJ whole genome shotgun (WGS) entry which is preliminary data.</text>
</comment>
<dbReference type="PANTHER" id="PTHR43619">
    <property type="entry name" value="S-ADENOSYL-L-METHIONINE-DEPENDENT METHYLTRANSFERASE YKTD-RELATED"/>
    <property type="match status" value="1"/>
</dbReference>
<gene>
    <name evidence="7" type="ORF">EV378_6547</name>
</gene>
<comment type="function">
    <text evidence="1 6">Exhibits S-adenosyl-L-methionine-dependent methyltransferase activity.</text>
</comment>
<dbReference type="GO" id="GO:0032259">
    <property type="term" value="P:methylation"/>
    <property type="evidence" value="ECO:0007669"/>
    <property type="project" value="UniProtKB-KW"/>
</dbReference>
<evidence type="ECO:0000256" key="4">
    <source>
        <dbReference type="ARBA" id="ARBA00022679"/>
    </source>
</evidence>
<proteinExistence type="inferred from homology"/>
<evidence type="ECO:0000313" key="8">
    <source>
        <dbReference type="Proteomes" id="UP000295560"/>
    </source>
</evidence>
<dbReference type="NCBIfam" id="TIGR00027">
    <property type="entry name" value="mthyl_TIGR00027"/>
    <property type="match status" value="1"/>
</dbReference>
<keyword evidence="8" id="KW-1185">Reference proteome</keyword>
<comment type="similarity">
    <text evidence="2 6">Belongs to the UPF0677 family.</text>
</comment>
<dbReference type="RefSeq" id="WP_132431479.1">
    <property type="nucleotide sequence ID" value="NZ_SMFZ01000002.1"/>
</dbReference>
<dbReference type="GO" id="GO:0008168">
    <property type="term" value="F:methyltransferase activity"/>
    <property type="evidence" value="ECO:0007669"/>
    <property type="project" value="UniProtKB-UniRule"/>
</dbReference>
<dbReference type="Proteomes" id="UP000295560">
    <property type="component" value="Unassembled WGS sequence"/>
</dbReference>
<evidence type="ECO:0000256" key="1">
    <source>
        <dbReference type="ARBA" id="ARBA00003907"/>
    </source>
</evidence>
<keyword evidence="3 6" id="KW-0489">Methyltransferase</keyword>
<keyword evidence="5 6" id="KW-0949">S-adenosyl-L-methionine</keyword>
<name>A0A4R1HMZ4_PSEEN</name>
<sequence length="299" mass="32018">MTTTGHTPAGGNSVPGQWDITESVGLTALAVAAARAAESERREALVRDRFANDFVRASGHPMPTGTDGSGAAWTALVDMMAVRSRVLDDLLLRAVTDGIRQVVVLAAGLDARAFRVAWPAGTTLYEVDQPPVIEFKQRVLDVSGARPACRRRTVPVDLRDDWGSALREAGFDPSTPTAWLVEGLLPYLPAQAEADLFVDVDALSAPGSRMAIEAIALDHADEFVGRPEVRELGAAMGTELRELWNTEPRVDVVDRLTAAGWTVRPRQVAELGAELGRPFDDDLGAMAGLSRIVDASRSA</sequence>
<reference evidence="7 8" key="1">
    <citation type="submission" date="2019-03" db="EMBL/GenBank/DDBJ databases">
        <title>Sequencing the genomes of 1000 actinobacteria strains.</title>
        <authorList>
            <person name="Klenk H.-P."/>
        </authorList>
    </citation>
    <scope>NUCLEOTIDE SEQUENCE [LARGE SCALE GENOMIC DNA]</scope>
    <source>
        <strain evidence="7 8">DSM 44969</strain>
    </source>
</reference>
<dbReference type="EC" id="2.1.1.-" evidence="6"/>
<keyword evidence="4 7" id="KW-0808">Transferase</keyword>
<organism evidence="7 8">
    <name type="scientific">Pseudonocardia endophytica</name>
    <dbReference type="NCBI Taxonomy" id="401976"/>
    <lineage>
        <taxon>Bacteria</taxon>
        <taxon>Bacillati</taxon>
        <taxon>Actinomycetota</taxon>
        <taxon>Actinomycetes</taxon>
        <taxon>Pseudonocardiales</taxon>
        <taxon>Pseudonocardiaceae</taxon>
        <taxon>Pseudonocardia</taxon>
    </lineage>
</organism>
<dbReference type="InterPro" id="IPR011610">
    <property type="entry name" value="SAM_mthyl_Trfase_ML2640-like"/>
</dbReference>